<name>A0AAV6VHM2_9ARAC</name>
<comment type="caution">
    <text evidence="2">The sequence shown here is derived from an EMBL/GenBank/DDBJ whole genome shotgun (WGS) entry which is preliminary data.</text>
</comment>
<dbReference type="AlphaFoldDB" id="A0AAV6VHM2"/>
<dbReference type="Proteomes" id="UP000827092">
    <property type="component" value="Unassembled WGS sequence"/>
</dbReference>
<keyword evidence="1" id="KW-0812">Transmembrane</keyword>
<keyword evidence="1" id="KW-1133">Transmembrane helix</keyword>
<evidence type="ECO:0000313" key="2">
    <source>
        <dbReference type="EMBL" id="KAG8195181.1"/>
    </source>
</evidence>
<dbReference type="EMBL" id="JAFNEN010000091">
    <property type="protein sequence ID" value="KAG8195181.1"/>
    <property type="molecule type" value="Genomic_DNA"/>
</dbReference>
<keyword evidence="1" id="KW-0472">Membrane</keyword>
<feature type="transmembrane region" description="Helical" evidence="1">
    <location>
        <begin position="73"/>
        <end position="92"/>
    </location>
</feature>
<protein>
    <submittedName>
        <fullName evidence="2">Uncharacterized protein</fullName>
    </submittedName>
</protein>
<organism evidence="2 3">
    <name type="scientific">Oedothorax gibbosus</name>
    <dbReference type="NCBI Taxonomy" id="931172"/>
    <lineage>
        <taxon>Eukaryota</taxon>
        <taxon>Metazoa</taxon>
        <taxon>Ecdysozoa</taxon>
        <taxon>Arthropoda</taxon>
        <taxon>Chelicerata</taxon>
        <taxon>Arachnida</taxon>
        <taxon>Araneae</taxon>
        <taxon>Araneomorphae</taxon>
        <taxon>Entelegynae</taxon>
        <taxon>Araneoidea</taxon>
        <taxon>Linyphiidae</taxon>
        <taxon>Erigoninae</taxon>
        <taxon>Oedothorax</taxon>
    </lineage>
</organism>
<proteinExistence type="predicted"/>
<reference evidence="2 3" key="1">
    <citation type="journal article" date="2022" name="Nat. Ecol. Evol.">
        <title>A masculinizing supergene underlies an exaggerated male reproductive morph in a spider.</title>
        <authorList>
            <person name="Hendrickx F."/>
            <person name="De Corte Z."/>
            <person name="Sonet G."/>
            <person name="Van Belleghem S.M."/>
            <person name="Kostlbacher S."/>
            <person name="Vangestel C."/>
        </authorList>
    </citation>
    <scope>NUCLEOTIDE SEQUENCE [LARGE SCALE GENOMIC DNA]</scope>
    <source>
        <strain evidence="2">W744_W776</strain>
    </source>
</reference>
<accession>A0AAV6VHM2</accession>
<keyword evidence="3" id="KW-1185">Reference proteome</keyword>
<evidence type="ECO:0000313" key="3">
    <source>
        <dbReference type="Proteomes" id="UP000827092"/>
    </source>
</evidence>
<evidence type="ECO:0000256" key="1">
    <source>
        <dbReference type="SAM" id="Phobius"/>
    </source>
</evidence>
<sequence length="99" mass="11428">MDETKFLAHAPRTRTAIGRPPRCEIKIPAAKRRLRIRFLELRASERRNLSKLRALQGENNHHITPPLWISSSSPLYCVIVVTAGVFSFFATMDRRSWIV</sequence>
<gene>
    <name evidence="2" type="ORF">JTE90_027925</name>
</gene>